<proteinExistence type="predicted"/>
<feature type="domain" description="NADP-dependent oxidoreductase" evidence="2">
    <location>
        <begin position="4"/>
        <end position="286"/>
    </location>
</feature>
<evidence type="ECO:0000259" key="2">
    <source>
        <dbReference type="Pfam" id="PF00248"/>
    </source>
</evidence>
<dbReference type="InterPro" id="IPR036812">
    <property type="entry name" value="NAD(P)_OxRdtase_dom_sf"/>
</dbReference>
<dbReference type="PANTHER" id="PTHR11732">
    <property type="entry name" value="ALDO/KETO REDUCTASE"/>
    <property type="match status" value="1"/>
</dbReference>
<dbReference type="GO" id="GO:0016491">
    <property type="term" value="F:oxidoreductase activity"/>
    <property type="evidence" value="ECO:0007669"/>
    <property type="project" value="InterPro"/>
</dbReference>
<dbReference type="AlphaFoldDB" id="A0A7R9Y770"/>
<dbReference type="CDD" id="cd19071">
    <property type="entry name" value="AKR_AKR1-5-like"/>
    <property type="match status" value="1"/>
</dbReference>
<dbReference type="SUPFAM" id="SSF51430">
    <property type="entry name" value="NAD(P)-linked oxidoreductase"/>
    <property type="match status" value="1"/>
</dbReference>
<dbReference type="Pfam" id="PF00248">
    <property type="entry name" value="Aldo_ket_red"/>
    <property type="match status" value="1"/>
</dbReference>
<dbReference type="PRINTS" id="PR00069">
    <property type="entry name" value="ALDKETRDTASE"/>
</dbReference>
<dbReference type="Gene3D" id="3.20.20.100">
    <property type="entry name" value="NADP-dependent oxidoreductase domain"/>
    <property type="match status" value="1"/>
</dbReference>
<dbReference type="PROSITE" id="PS00798">
    <property type="entry name" value="ALDOKETO_REDUCTASE_1"/>
    <property type="match status" value="1"/>
</dbReference>
<evidence type="ECO:0000313" key="3">
    <source>
        <dbReference type="EMBL" id="CAD8247411.1"/>
    </source>
</evidence>
<name>A0A7R9Y770_MICPS</name>
<sequence>MPALSLGTWKMRPEDTTDAVTRAIAAGYRAIDCAPVYGNEKEVGAAIAACVGGDAKTPLAGVPLTRDDLFITSKIMTHDLPPEAFEARVRETLDDLGIDALDLLLLQWPHPQLASIAEQWTELERLVDAGLTRHIGVSNFSVKKLATLMDGGEDVSGGEDVFVFGGTRIPPAVNQIECGAHFRNDALLQYCKSRGVQVMAYGCLGSGDQFSELGPMRRKRSGPAPLTHPIARRHDDGDPLDPGPAAAVLRWLIERGVACVAKATTEEHQLECLRACVAGVYPPEWIDGLKAFGSYEEQYRLQHGAFHTGPGKPWKTLEDLWDEDVSYMEGRNFETPAGFALRADPPKYARAALEPLPGPEMGTEEEEEEE</sequence>
<organism evidence="3">
    <name type="scientific">Micromonas pusilla</name>
    <name type="common">Picoplanktonic green alga</name>
    <name type="synonym">Chromulina pusilla</name>
    <dbReference type="NCBI Taxonomy" id="38833"/>
    <lineage>
        <taxon>Eukaryota</taxon>
        <taxon>Viridiplantae</taxon>
        <taxon>Chlorophyta</taxon>
        <taxon>Mamiellophyceae</taxon>
        <taxon>Mamiellales</taxon>
        <taxon>Mamiellaceae</taxon>
        <taxon>Micromonas</taxon>
    </lineage>
</organism>
<accession>A0A7R9Y770</accession>
<gene>
    <name evidence="3" type="ORF">MPUS1402_LOCUS10696</name>
</gene>
<evidence type="ECO:0000256" key="1">
    <source>
        <dbReference type="SAM" id="MobiDB-lite"/>
    </source>
</evidence>
<feature type="region of interest" description="Disordered" evidence="1">
    <location>
        <begin position="214"/>
        <end position="239"/>
    </location>
</feature>
<dbReference type="PROSITE" id="PS00062">
    <property type="entry name" value="ALDOKETO_REDUCTASE_2"/>
    <property type="match status" value="1"/>
</dbReference>
<dbReference type="InterPro" id="IPR023210">
    <property type="entry name" value="NADP_OxRdtase_dom"/>
</dbReference>
<feature type="region of interest" description="Disordered" evidence="1">
    <location>
        <begin position="350"/>
        <end position="370"/>
    </location>
</feature>
<reference evidence="3" key="1">
    <citation type="submission" date="2021-01" db="EMBL/GenBank/DDBJ databases">
        <authorList>
            <person name="Corre E."/>
            <person name="Pelletier E."/>
            <person name="Niang G."/>
            <person name="Scheremetjew M."/>
            <person name="Finn R."/>
            <person name="Kale V."/>
            <person name="Holt S."/>
            <person name="Cochrane G."/>
            <person name="Meng A."/>
            <person name="Brown T."/>
            <person name="Cohen L."/>
        </authorList>
    </citation>
    <scope>NUCLEOTIDE SEQUENCE</scope>
    <source>
        <strain evidence="3">RCC1614</strain>
    </source>
</reference>
<protein>
    <recommendedName>
        <fullName evidence="2">NADP-dependent oxidoreductase domain-containing protein</fullName>
    </recommendedName>
</protein>
<dbReference type="InterPro" id="IPR018170">
    <property type="entry name" value="Aldo/ket_reductase_CS"/>
</dbReference>
<dbReference type="EMBL" id="HBDY01014097">
    <property type="protein sequence ID" value="CAD8247411.1"/>
    <property type="molecule type" value="Transcribed_RNA"/>
</dbReference>
<dbReference type="InterPro" id="IPR020471">
    <property type="entry name" value="AKR"/>
</dbReference>